<gene>
    <name evidence="1" type="ORF">TRAPUB_3158</name>
</gene>
<reference evidence="1 2" key="1">
    <citation type="submission" date="2016-10" db="EMBL/GenBank/DDBJ databases">
        <title>Genome sequence of the basidiomycete white-rot fungus Trametes pubescens.</title>
        <authorList>
            <person name="Makela M.R."/>
            <person name="Granchi Z."/>
            <person name="Peng M."/>
            <person name="De Vries R.P."/>
            <person name="Grigoriev I."/>
            <person name="Riley R."/>
            <person name="Hilden K."/>
        </authorList>
    </citation>
    <scope>NUCLEOTIDE SEQUENCE [LARGE SCALE GENOMIC DNA]</scope>
    <source>
        <strain evidence="1 2">FBCC735</strain>
    </source>
</reference>
<dbReference type="Proteomes" id="UP000184267">
    <property type="component" value="Unassembled WGS sequence"/>
</dbReference>
<name>A0A1M2VE93_TRAPU</name>
<comment type="caution">
    <text evidence="1">The sequence shown here is derived from an EMBL/GenBank/DDBJ whole genome shotgun (WGS) entry which is preliminary data.</text>
</comment>
<dbReference type="AlphaFoldDB" id="A0A1M2VE93"/>
<evidence type="ECO:0000313" key="1">
    <source>
        <dbReference type="EMBL" id="OJT05971.1"/>
    </source>
</evidence>
<dbReference type="OrthoDB" id="2752778at2759"/>
<dbReference type="OMA" id="IQPEIGV"/>
<organism evidence="1 2">
    <name type="scientific">Trametes pubescens</name>
    <name type="common">White-rot fungus</name>
    <dbReference type="NCBI Taxonomy" id="154538"/>
    <lineage>
        <taxon>Eukaryota</taxon>
        <taxon>Fungi</taxon>
        <taxon>Dikarya</taxon>
        <taxon>Basidiomycota</taxon>
        <taxon>Agaricomycotina</taxon>
        <taxon>Agaricomycetes</taxon>
        <taxon>Polyporales</taxon>
        <taxon>Polyporaceae</taxon>
        <taxon>Trametes</taxon>
    </lineage>
</organism>
<dbReference type="EMBL" id="MNAD01001364">
    <property type="protein sequence ID" value="OJT05971.1"/>
    <property type="molecule type" value="Genomic_DNA"/>
</dbReference>
<sequence length="270" mass="29801">MSGAEFPSDPYSFNSPRLILDTDEAFPLATVITQSDWETRNLEYTFEKQQDGKYTVQMAHSPALNPSCDASVYGRLSASDFPAGVIATFFNADRHKIEYVKGAGEAEGKWLRVTTNGPASHVEPEVLYQTPYNGDKEPYHPVVDYHCVRLSDILTDTAAVDNCGGPAYGRSIVGGQKLSLRLQFPNIPYGARQFNAKHGTGANQRSIIRGEMAHHIAKKMKQFTEEAERKGTPLSRMDGTNVQFDHLVLMSVAFPSKGSIQPEIGVICEQ</sequence>
<proteinExistence type="predicted"/>
<evidence type="ECO:0000313" key="2">
    <source>
        <dbReference type="Proteomes" id="UP000184267"/>
    </source>
</evidence>
<protein>
    <submittedName>
        <fullName evidence="1">Uncharacterized protein</fullName>
    </submittedName>
</protein>
<keyword evidence="2" id="KW-1185">Reference proteome</keyword>
<accession>A0A1M2VE93</accession>